<dbReference type="SUPFAM" id="SSF53474">
    <property type="entry name" value="alpha/beta-Hydrolases"/>
    <property type="match status" value="1"/>
</dbReference>
<protein>
    <submittedName>
        <fullName evidence="3">Alpha/beta-hydrolase</fullName>
    </submittedName>
</protein>
<evidence type="ECO:0000313" key="3">
    <source>
        <dbReference type="EMBL" id="KAF2641337.1"/>
    </source>
</evidence>
<feature type="signal peptide" evidence="1">
    <location>
        <begin position="1"/>
        <end position="22"/>
    </location>
</feature>
<dbReference type="InterPro" id="IPR029058">
    <property type="entry name" value="AB_hydrolase_fold"/>
</dbReference>
<name>A0A6A6S1W2_9PLEO</name>
<dbReference type="Pfam" id="PF12697">
    <property type="entry name" value="Abhydrolase_6"/>
    <property type="match status" value="1"/>
</dbReference>
<dbReference type="InterPro" id="IPR052897">
    <property type="entry name" value="Sec-Metab_Biosynth_Hydrolase"/>
</dbReference>
<reference evidence="3" key="1">
    <citation type="journal article" date="2020" name="Stud. Mycol.">
        <title>101 Dothideomycetes genomes: a test case for predicting lifestyles and emergence of pathogens.</title>
        <authorList>
            <person name="Haridas S."/>
            <person name="Albert R."/>
            <person name="Binder M."/>
            <person name="Bloem J."/>
            <person name="Labutti K."/>
            <person name="Salamov A."/>
            <person name="Andreopoulos B."/>
            <person name="Baker S."/>
            <person name="Barry K."/>
            <person name="Bills G."/>
            <person name="Bluhm B."/>
            <person name="Cannon C."/>
            <person name="Castanera R."/>
            <person name="Culley D."/>
            <person name="Daum C."/>
            <person name="Ezra D."/>
            <person name="Gonzalez J."/>
            <person name="Henrissat B."/>
            <person name="Kuo A."/>
            <person name="Liang C."/>
            <person name="Lipzen A."/>
            <person name="Lutzoni F."/>
            <person name="Magnuson J."/>
            <person name="Mondo S."/>
            <person name="Nolan M."/>
            <person name="Ohm R."/>
            <person name="Pangilinan J."/>
            <person name="Park H.-J."/>
            <person name="Ramirez L."/>
            <person name="Alfaro M."/>
            <person name="Sun H."/>
            <person name="Tritt A."/>
            <person name="Yoshinaga Y."/>
            <person name="Zwiers L.-H."/>
            <person name="Turgeon B."/>
            <person name="Goodwin S."/>
            <person name="Spatafora J."/>
            <person name="Crous P."/>
            <person name="Grigoriev I."/>
        </authorList>
    </citation>
    <scope>NUCLEOTIDE SEQUENCE</scope>
    <source>
        <strain evidence="3">CBS 473.64</strain>
    </source>
</reference>
<dbReference type="OrthoDB" id="408373at2759"/>
<sequence length="293" mass="32536">MRLLYFIIVLCTFFISLAFTLATESLKSHRPAVIMVPGAFHSGAVFDQVVNALASAGYSYLDIVELKSVGSLATRQDDIEPVVEALTRHINAGRDVVLVGNSYGATVIGEAVRSFPCYDPSTARPRIDGQVLGLIYLNGYIPFTTEVTQPWTHADIRLVSPSWFAFDSNDSSADVPRTVRWDGSLEMFPPQKTFYNLLPKESADYWSKKLTFSSFVALNTTAQYVPYTGDFRVVYMAGNYDNSVPEALWTLYLNQSGAKMKLERLDADHVSMLSKPAEVAGLIRKYAEGQVAW</sequence>
<proteinExistence type="predicted"/>
<feature type="chain" id="PRO_5025382079" evidence="1">
    <location>
        <begin position="23"/>
        <end position="293"/>
    </location>
</feature>
<evidence type="ECO:0000313" key="4">
    <source>
        <dbReference type="Proteomes" id="UP000799753"/>
    </source>
</evidence>
<dbReference type="EMBL" id="MU006783">
    <property type="protein sequence ID" value="KAF2641337.1"/>
    <property type="molecule type" value="Genomic_DNA"/>
</dbReference>
<keyword evidence="1" id="KW-0732">Signal</keyword>
<accession>A0A6A6S1W2</accession>
<dbReference type="Proteomes" id="UP000799753">
    <property type="component" value="Unassembled WGS sequence"/>
</dbReference>
<evidence type="ECO:0000256" key="1">
    <source>
        <dbReference type="SAM" id="SignalP"/>
    </source>
</evidence>
<dbReference type="GO" id="GO:0016787">
    <property type="term" value="F:hydrolase activity"/>
    <property type="evidence" value="ECO:0007669"/>
    <property type="project" value="UniProtKB-KW"/>
</dbReference>
<dbReference type="Gene3D" id="3.40.50.1820">
    <property type="entry name" value="alpha/beta hydrolase"/>
    <property type="match status" value="1"/>
</dbReference>
<dbReference type="PANTHER" id="PTHR37017">
    <property type="entry name" value="AB HYDROLASE-1 DOMAIN-CONTAINING PROTEIN-RELATED"/>
    <property type="match status" value="1"/>
</dbReference>
<keyword evidence="4" id="KW-1185">Reference proteome</keyword>
<dbReference type="InterPro" id="IPR000073">
    <property type="entry name" value="AB_hydrolase_1"/>
</dbReference>
<dbReference type="PANTHER" id="PTHR37017:SF11">
    <property type="entry name" value="ESTERASE_LIPASE_THIOESTERASE DOMAIN-CONTAINING PROTEIN"/>
    <property type="match status" value="1"/>
</dbReference>
<evidence type="ECO:0000259" key="2">
    <source>
        <dbReference type="Pfam" id="PF12697"/>
    </source>
</evidence>
<gene>
    <name evidence="3" type="ORF">P280DRAFT_517537</name>
</gene>
<keyword evidence="3" id="KW-0378">Hydrolase</keyword>
<feature type="domain" description="AB hydrolase-1" evidence="2">
    <location>
        <begin position="33"/>
        <end position="280"/>
    </location>
</feature>
<organism evidence="3 4">
    <name type="scientific">Massarina eburnea CBS 473.64</name>
    <dbReference type="NCBI Taxonomy" id="1395130"/>
    <lineage>
        <taxon>Eukaryota</taxon>
        <taxon>Fungi</taxon>
        <taxon>Dikarya</taxon>
        <taxon>Ascomycota</taxon>
        <taxon>Pezizomycotina</taxon>
        <taxon>Dothideomycetes</taxon>
        <taxon>Pleosporomycetidae</taxon>
        <taxon>Pleosporales</taxon>
        <taxon>Massarineae</taxon>
        <taxon>Massarinaceae</taxon>
        <taxon>Massarina</taxon>
    </lineage>
</organism>
<dbReference type="AlphaFoldDB" id="A0A6A6S1W2"/>